<proteinExistence type="predicted"/>
<evidence type="ECO:0000313" key="1">
    <source>
        <dbReference type="EMBL" id="KAK7444348.1"/>
    </source>
</evidence>
<name>A0ABR1J2M4_9AGAR</name>
<accession>A0ABR1J2M4</accession>
<reference evidence="1 2" key="1">
    <citation type="submission" date="2024-01" db="EMBL/GenBank/DDBJ databases">
        <title>A draft genome for the cacao thread blight pathogen Marasmiellus scandens.</title>
        <authorList>
            <person name="Baruah I.K."/>
            <person name="Leung J."/>
            <person name="Bukari Y."/>
            <person name="Amoako-Attah I."/>
            <person name="Meinhardt L.W."/>
            <person name="Bailey B.A."/>
            <person name="Cohen S.P."/>
        </authorList>
    </citation>
    <scope>NUCLEOTIDE SEQUENCE [LARGE SCALE GENOMIC DNA]</scope>
    <source>
        <strain evidence="1 2">GH-19</strain>
    </source>
</reference>
<organism evidence="1 2">
    <name type="scientific">Marasmiellus scandens</name>
    <dbReference type="NCBI Taxonomy" id="2682957"/>
    <lineage>
        <taxon>Eukaryota</taxon>
        <taxon>Fungi</taxon>
        <taxon>Dikarya</taxon>
        <taxon>Basidiomycota</taxon>
        <taxon>Agaricomycotina</taxon>
        <taxon>Agaricomycetes</taxon>
        <taxon>Agaricomycetidae</taxon>
        <taxon>Agaricales</taxon>
        <taxon>Marasmiineae</taxon>
        <taxon>Omphalotaceae</taxon>
        <taxon>Marasmiellus</taxon>
    </lineage>
</organism>
<keyword evidence="2" id="KW-1185">Reference proteome</keyword>
<protein>
    <submittedName>
        <fullName evidence="1">Uncharacterized protein</fullName>
    </submittedName>
</protein>
<comment type="caution">
    <text evidence="1">The sequence shown here is derived from an EMBL/GenBank/DDBJ whole genome shotgun (WGS) entry which is preliminary data.</text>
</comment>
<sequence length="141" mass="15454">MALTHLTHTSICDVDAFPNRKQGADWKPVDLPGDNFIAGPTLFPGQVIAGYNAPDNAYTAETWTKYVLDKAQSFDAARSCCSFSCTTYYEVQPQESFMTAINSGSTGGRFWFGYGFRAPATADDFQHANETHSARAFSVSE</sequence>
<dbReference type="Proteomes" id="UP001498398">
    <property type="component" value="Unassembled WGS sequence"/>
</dbReference>
<gene>
    <name evidence="1" type="ORF">VKT23_015360</name>
</gene>
<dbReference type="EMBL" id="JBANRG010000051">
    <property type="protein sequence ID" value="KAK7444348.1"/>
    <property type="molecule type" value="Genomic_DNA"/>
</dbReference>
<evidence type="ECO:0000313" key="2">
    <source>
        <dbReference type="Proteomes" id="UP001498398"/>
    </source>
</evidence>